<comment type="caution">
    <text evidence="1">The sequence shown here is derived from an EMBL/GenBank/DDBJ whole genome shotgun (WGS) entry which is preliminary data.</text>
</comment>
<evidence type="ECO:0000313" key="1">
    <source>
        <dbReference type="EMBL" id="RPE00203.1"/>
    </source>
</evidence>
<organism evidence="1 2">
    <name type="scientific">Aureibaculum marinum</name>
    <dbReference type="NCBI Taxonomy" id="2487930"/>
    <lineage>
        <taxon>Bacteria</taxon>
        <taxon>Pseudomonadati</taxon>
        <taxon>Bacteroidota</taxon>
        <taxon>Flavobacteriia</taxon>
        <taxon>Flavobacteriales</taxon>
        <taxon>Flavobacteriaceae</taxon>
        <taxon>Aureibaculum</taxon>
    </lineage>
</organism>
<dbReference type="Proteomes" id="UP000270856">
    <property type="component" value="Unassembled WGS sequence"/>
</dbReference>
<dbReference type="RefSeq" id="WP_123896439.1">
    <property type="nucleotide sequence ID" value="NZ_RPFJ01000002.1"/>
</dbReference>
<protein>
    <submittedName>
        <fullName evidence="1">Uncharacterized protein</fullName>
    </submittedName>
</protein>
<dbReference type="OrthoDB" id="1447646at2"/>
<proteinExistence type="predicted"/>
<dbReference type="AlphaFoldDB" id="A0A3N4NV08"/>
<evidence type="ECO:0000313" key="2">
    <source>
        <dbReference type="Proteomes" id="UP000270856"/>
    </source>
</evidence>
<name>A0A3N4NV08_9FLAO</name>
<reference evidence="1 2" key="1">
    <citation type="submission" date="2018-11" db="EMBL/GenBank/DDBJ databases">
        <title>Aureibaculum marinum gen. nov., sp. nov., a member of the family Flavobacteriaceae isolated from the Bohai Sea.</title>
        <authorList>
            <person name="Ji X."/>
        </authorList>
    </citation>
    <scope>NUCLEOTIDE SEQUENCE [LARGE SCALE GENOMIC DNA]</scope>
    <source>
        <strain evidence="1 2">BH-SD17</strain>
    </source>
</reference>
<sequence>MSCKATTTENPLKKQTFNLKNCLEQNQCSIEIIPNTNLLIKQNESEILDVSVSKGDKIIIKYELKRVELPNTEDGHYRELVYFEIDKKNRQLFLTNKALQHVKMTFGRFCYCKNGGTGFFKVTNGKLKLIRNENELQINLNFKVGKIPQIITEINETITLIDK</sequence>
<dbReference type="EMBL" id="RPFJ01000002">
    <property type="protein sequence ID" value="RPE00203.1"/>
    <property type="molecule type" value="Genomic_DNA"/>
</dbReference>
<accession>A0A3N4NV08</accession>
<keyword evidence="2" id="KW-1185">Reference proteome</keyword>
<gene>
    <name evidence="1" type="ORF">EGM88_02770</name>
</gene>